<dbReference type="AlphaFoldDB" id="A0A0F9UC15"/>
<dbReference type="EMBL" id="LAZR01000107">
    <property type="protein sequence ID" value="KKN90725.1"/>
    <property type="molecule type" value="Genomic_DNA"/>
</dbReference>
<protein>
    <submittedName>
        <fullName evidence="1">Uncharacterized protein</fullName>
    </submittedName>
</protein>
<comment type="caution">
    <text evidence="1">The sequence shown here is derived from an EMBL/GenBank/DDBJ whole genome shotgun (WGS) entry which is preliminary data.</text>
</comment>
<organism evidence="1">
    <name type="scientific">marine sediment metagenome</name>
    <dbReference type="NCBI Taxonomy" id="412755"/>
    <lineage>
        <taxon>unclassified sequences</taxon>
        <taxon>metagenomes</taxon>
        <taxon>ecological metagenomes</taxon>
    </lineage>
</organism>
<name>A0A0F9UC15_9ZZZZ</name>
<evidence type="ECO:0000313" key="1">
    <source>
        <dbReference type="EMBL" id="KKN90725.1"/>
    </source>
</evidence>
<reference evidence="1" key="1">
    <citation type="journal article" date="2015" name="Nature">
        <title>Complex archaea that bridge the gap between prokaryotes and eukaryotes.</title>
        <authorList>
            <person name="Spang A."/>
            <person name="Saw J.H."/>
            <person name="Jorgensen S.L."/>
            <person name="Zaremba-Niedzwiedzka K."/>
            <person name="Martijn J."/>
            <person name="Lind A.E."/>
            <person name="van Eijk R."/>
            <person name="Schleper C."/>
            <person name="Guy L."/>
            <person name="Ettema T.J."/>
        </authorList>
    </citation>
    <scope>NUCLEOTIDE SEQUENCE</scope>
</reference>
<accession>A0A0F9UC15</accession>
<sequence>MKCPVHDDCGFDDICIIKDKISKPDICVGYINRESLKKYKELEENAW</sequence>
<proteinExistence type="predicted"/>
<gene>
    <name evidence="1" type="ORF">LCGC14_0223080</name>
</gene>